<gene>
    <name evidence="1" type="ORF">S01H1_04013</name>
</gene>
<organism evidence="1">
    <name type="scientific">marine sediment metagenome</name>
    <dbReference type="NCBI Taxonomy" id="412755"/>
    <lineage>
        <taxon>unclassified sequences</taxon>
        <taxon>metagenomes</taxon>
        <taxon>ecological metagenomes</taxon>
    </lineage>
</organism>
<comment type="caution">
    <text evidence="1">The sequence shown here is derived from an EMBL/GenBank/DDBJ whole genome shotgun (WGS) entry which is preliminary data.</text>
</comment>
<feature type="non-terminal residue" evidence="1">
    <location>
        <position position="1"/>
    </location>
</feature>
<dbReference type="AlphaFoldDB" id="X0SL55"/>
<name>X0SL55_9ZZZZ</name>
<protein>
    <submittedName>
        <fullName evidence="1">Uncharacterized protein</fullName>
    </submittedName>
</protein>
<dbReference type="EMBL" id="BARS01002142">
    <property type="protein sequence ID" value="GAF81818.1"/>
    <property type="molecule type" value="Genomic_DNA"/>
</dbReference>
<sequence>GLGSGARKTEDFFPGLTRPATLVASAAAGLLLGGTKDWGERIRLARSIGKTGGGPKAGGAAARQIYEQVDNAVELRRQKLFEHHQGRAAKQTGLKRIASQFKSRYYGRMKGKRFIQTGASRSAMLTIGAYEGLNVAGSLIAGDYAGAAFQAGSVGLAGLAYAKKGGALGMGILLLSHLMREKEDPEKLKRIYRGEEKVAIKSGRWWEAGRTPYEGKRPYFRPHRVALMRSGGDKAALYGSESDFWETDPLLNPVNFLMDPYAREKLMWEQGYKFPVSKTPFEDTPVLGPVLAATIGRIIKPPKIMGRDEWMPEDLQQGPAGMMELPSSEPIMRTSLKGTIGEQGYRLTELIGLPGFAMQSIKERITGTPTFFEQDQYATPSLVSGAEPTWWGLEMGGLGMLSEGIRRYIPHRRNEVDYKNPLPSDLPSWLPGPDSGYFLDFSRGDIYTKIKEPWFRLPGAGLAALNPELKGVDPEYYSDFQRFKVLADVAPWSKELGQYDEMMTQAIAEQRL</sequence>
<proteinExistence type="predicted"/>
<accession>X0SL55</accession>
<feature type="non-terminal residue" evidence="1">
    <location>
        <position position="512"/>
    </location>
</feature>
<reference evidence="1" key="1">
    <citation type="journal article" date="2014" name="Front. Microbiol.">
        <title>High frequency of phylogenetically diverse reductive dehalogenase-homologous genes in deep subseafloor sedimentary metagenomes.</title>
        <authorList>
            <person name="Kawai M."/>
            <person name="Futagami T."/>
            <person name="Toyoda A."/>
            <person name="Takaki Y."/>
            <person name="Nishi S."/>
            <person name="Hori S."/>
            <person name="Arai W."/>
            <person name="Tsubouchi T."/>
            <person name="Morono Y."/>
            <person name="Uchiyama I."/>
            <person name="Ito T."/>
            <person name="Fujiyama A."/>
            <person name="Inagaki F."/>
            <person name="Takami H."/>
        </authorList>
    </citation>
    <scope>NUCLEOTIDE SEQUENCE</scope>
    <source>
        <strain evidence="1">Expedition CK06-06</strain>
    </source>
</reference>
<evidence type="ECO:0000313" key="1">
    <source>
        <dbReference type="EMBL" id="GAF81818.1"/>
    </source>
</evidence>